<feature type="region of interest" description="Disordered" evidence="1">
    <location>
        <begin position="141"/>
        <end position="165"/>
    </location>
</feature>
<dbReference type="AlphaFoldDB" id="A0A4R5L2N7"/>
<accession>A0A4R5L2N7</accession>
<evidence type="ECO:0000259" key="2">
    <source>
        <dbReference type="Pfam" id="PF19694"/>
    </source>
</evidence>
<organism evidence="3 4">
    <name type="scientific">Arthrobacter terricola</name>
    <dbReference type="NCBI Taxonomy" id="2547396"/>
    <lineage>
        <taxon>Bacteria</taxon>
        <taxon>Bacillati</taxon>
        <taxon>Actinomycetota</taxon>
        <taxon>Actinomycetes</taxon>
        <taxon>Micrococcales</taxon>
        <taxon>Micrococcaceae</taxon>
        <taxon>Arthrobacter</taxon>
    </lineage>
</organism>
<proteinExistence type="predicted"/>
<dbReference type="InterPro" id="IPR045676">
    <property type="entry name" value="DUF6194"/>
</dbReference>
<gene>
    <name evidence="3" type="ORF">E1809_00720</name>
</gene>
<sequence length="165" mass="18501">MEQLLETVRALDGVLDLAPDKGSASPEIAWGDHFFYYAPDGQVPQRQQPYATIVTKNYPGDTLCDLDHPDRWRLNVHVGTDAFVELTGEIPRAEPTSRDYTAVDVVLPHPVYRAQGWVSIINPGVNTYALATRLLHQAHEDARRRAERRRANNPTDGDLDAGTER</sequence>
<dbReference type="EMBL" id="SMRU01000001">
    <property type="protein sequence ID" value="TDG01830.1"/>
    <property type="molecule type" value="Genomic_DNA"/>
</dbReference>
<keyword evidence="4" id="KW-1185">Reference proteome</keyword>
<name>A0A4R5L2N7_9MICC</name>
<evidence type="ECO:0000313" key="3">
    <source>
        <dbReference type="EMBL" id="TDG01830.1"/>
    </source>
</evidence>
<dbReference type="OrthoDB" id="9783727at2"/>
<feature type="domain" description="DUF6194" evidence="2">
    <location>
        <begin position="1"/>
        <end position="150"/>
    </location>
</feature>
<evidence type="ECO:0000256" key="1">
    <source>
        <dbReference type="SAM" id="MobiDB-lite"/>
    </source>
</evidence>
<comment type="caution">
    <text evidence="3">The sequence shown here is derived from an EMBL/GenBank/DDBJ whole genome shotgun (WGS) entry which is preliminary data.</text>
</comment>
<dbReference type="Pfam" id="PF19694">
    <property type="entry name" value="DUF6194"/>
    <property type="match status" value="1"/>
</dbReference>
<evidence type="ECO:0000313" key="4">
    <source>
        <dbReference type="Proteomes" id="UP000295511"/>
    </source>
</evidence>
<protein>
    <recommendedName>
        <fullName evidence="2">DUF6194 domain-containing protein</fullName>
    </recommendedName>
</protein>
<dbReference type="Proteomes" id="UP000295511">
    <property type="component" value="Unassembled WGS sequence"/>
</dbReference>
<reference evidence="3 4" key="1">
    <citation type="submission" date="2019-03" db="EMBL/GenBank/DDBJ databases">
        <title>Whole genome sequence of Arthrobacter sp JH1-1.</title>
        <authorList>
            <person name="Trinh H.N."/>
        </authorList>
    </citation>
    <scope>NUCLEOTIDE SEQUENCE [LARGE SCALE GENOMIC DNA]</scope>
    <source>
        <strain evidence="3 4">JH1-1</strain>
    </source>
</reference>